<keyword evidence="1" id="KW-0479">Metal-binding</keyword>
<feature type="domain" description="CCHC-type" evidence="4">
    <location>
        <begin position="749"/>
        <end position="762"/>
    </location>
</feature>
<feature type="compositionally biased region" description="Polar residues" evidence="3">
    <location>
        <begin position="489"/>
        <end position="500"/>
    </location>
</feature>
<organism evidence="5 6">
    <name type="scientific">Loxostege sticticalis</name>
    <name type="common">Beet webworm moth</name>
    <dbReference type="NCBI Taxonomy" id="481309"/>
    <lineage>
        <taxon>Eukaryota</taxon>
        <taxon>Metazoa</taxon>
        <taxon>Ecdysozoa</taxon>
        <taxon>Arthropoda</taxon>
        <taxon>Hexapoda</taxon>
        <taxon>Insecta</taxon>
        <taxon>Pterygota</taxon>
        <taxon>Neoptera</taxon>
        <taxon>Endopterygota</taxon>
        <taxon>Lepidoptera</taxon>
        <taxon>Glossata</taxon>
        <taxon>Ditrysia</taxon>
        <taxon>Pyraloidea</taxon>
        <taxon>Crambidae</taxon>
        <taxon>Pyraustinae</taxon>
        <taxon>Loxostege</taxon>
    </lineage>
</organism>
<dbReference type="PROSITE" id="PS50158">
    <property type="entry name" value="ZF_CCHC"/>
    <property type="match status" value="1"/>
</dbReference>
<dbReference type="Proteomes" id="UP001549921">
    <property type="component" value="Unassembled WGS sequence"/>
</dbReference>
<keyword evidence="1" id="KW-0862">Zinc</keyword>
<dbReference type="AlphaFoldDB" id="A0ABD0SDX0"/>
<evidence type="ECO:0000313" key="6">
    <source>
        <dbReference type="Proteomes" id="UP001549921"/>
    </source>
</evidence>
<protein>
    <recommendedName>
        <fullName evidence="4">CCHC-type domain-containing protein</fullName>
    </recommendedName>
</protein>
<evidence type="ECO:0000256" key="1">
    <source>
        <dbReference type="PROSITE-ProRule" id="PRU00047"/>
    </source>
</evidence>
<feature type="region of interest" description="Disordered" evidence="3">
    <location>
        <begin position="152"/>
        <end position="187"/>
    </location>
</feature>
<feature type="region of interest" description="Disordered" evidence="3">
    <location>
        <begin position="385"/>
        <end position="404"/>
    </location>
</feature>
<feature type="compositionally biased region" description="Basic and acidic residues" evidence="3">
    <location>
        <begin position="63"/>
        <end position="75"/>
    </location>
</feature>
<feature type="compositionally biased region" description="Basic residues" evidence="3">
    <location>
        <begin position="850"/>
        <end position="859"/>
    </location>
</feature>
<dbReference type="SMART" id="SM00343">
    <property type="entry name" value="ZnF_C2HC"/>
    <property type="match status" value="2"/>
</dbReference>
<dbReference type="GO" id="GO:0008270">
    <property type="term" value="F:zinc ion binding"/>
    <property type="evidence" value="ECO:0007669"/>
    <property type="project" value="UniProtKB-KW"/>
</dbReference>
<dbReference type="SUPFAM" id="SSF57756">
    <property type="entry name" value="Retrovirus zinc finger-like domains"/>
    <property type="match status" value="1"/>
</dbReference>
<evidence type="ECO:0000313" key="5">
    <source>
        <dbReference type="EMBL" id="KAL0818008.1"/>
    </source>
</evidence>
<keyword evidence="2" id="KW-0175">Coiled coil</keyword>
<dbReference type="InterPro" id="IPR001878">
    <property type="entry name" value="Znf_CCHC"/>
</dbReference>
<feature type="compositionally biased region" description="Polar residues" evidence="3">
    <location>
        <begin position="385"/>
        <end position="402"/>
    </location>
</feature>
<feature type="coiled-coil region" evidence="2">
    <location>
        <begin position="340"/>
        <end position="374"/>
    </location>
</feature>
<evidence type="ECO:0000259" key="4">
    <source>
        <dbReference type="PROSITE" id="PS50158"/>
    </source>
</evidence>
<reference evidence="5 6" key="1">
    <citation type="submission" date="2024-06" db="EMBL/GenBank/DDBJ databases">
        <title>A chromosome-level genome assembly of beet webworm, Loxostege sticticalis.</title>
        <authorList>
            <person name="Zhang Y."/>
        </authorList>
    </citation>
    <scope>NUCLEOTIDE SEQUENCE [LARGE SCALE GENOMIC DNA]</scope>
    <source>
        <strain evidence="5">AQ028</strain>
        <tissue evidence="5">Male pupae</tissue>
    </source>
</reference>
<dbReference type="InterPro" id="IPR036875">
    <property type="entry name" value="Znf_CCHC_sf"/>
</dbReference>
<evidence type="ECO:0000256" key="2">
    <source>
        <dbReference type="SAM" id="Coils"/>
    </source>
</evidence>
<keyword evidence="1" id="KW-0863">Zinc-finger</keyword>
<name>A0ABD0SDX0_LOXSC</name>
<feature type="region of interest" description="Disordered" evidence="3">
    <location>
        <begin position="1"/>
        <end position="104"/>
    </location>
</feature>
<feature type="coiled-coil region" evidence="2">
    <location>
        <begin position="254"/>
        <end position="313"/>
    </location>
</feature>
<feature type="region of interest" description="Disordered" evidence="3">
    <location>
        <begin position="782"/>
        <end position="859"/>
    </location>
</feature>
<gene>
    <name evidence="5" type="ORF">ABMA28_008550</name>
</gene>
<feature type="compositionally biased region" description="Low complexity" evidence="3">
    <location>
        <begin position="515"/>
        <end position="533"/>
    </location>
</feature>
<evidence type="ECO:0000256" key="3">
    <source>
        <dbReference type="SAM" id="MobiDB-lite"/>
    </source>
</evidence>
<comment type="caution">
    <text evidence="5">The sequence shown here is derived from an EMBL/GenBank/DDBJ whole genome shotgun (WGS) entry which is preliminary data.</text>
</comment>
<dbReference type="EMBL" id="JBEDNZ010000022">
    <property type="protein sequence ID" value="KAL0818008.1"/>
    <property type="molecule type" value="Genomic_DNA"/>
</dbReference>
<sequence length="859" mass="92374">MAECKKTPQGGKGAPHPIPRGAAAISDTSGATSAPRTLRSRNLGTEGLSRPTRGEGEASSQEPSDRGSSAKRDCGEPGSGTAGARLVIDVNASSDEELNSDDERMMQALDESILSGHPEYDYPIHSRTTGHDIDLGDDDCFGLPKVAKFNTGRGGLKQTTLDSKRKKKKKPVPKQTSMDVKPEPEKTVTESVMDVAAGLHEEVQLIIDLADGLPKTVPDGIAIELQNAAQSVATIGQKLLANFKAGPKTENQEIQRLETEIKSLYDRMALQKTSYVRVIKHQKDQEDKFEEQIEKLRAENNSYCKELVSLRSAIHGHSGDAMNCDDSDLAGKYAVLSAENKDLQAQMAVFRGDNARLEEELRNLKSEMRRSLDAHRPPVRLTAAVSTQTSEISTAGSSSANDGISDDAAFDAFTASMLRQIGDMIDAKLDARLPPAPTVRPPLKTDVEEKARVAPTISAEGNNTKPRKIKNAATKPLVPVPTITPTPAHSISANPSSSAWTEVVKRGKGGKGKGKSQAQAPAAQPEKTAQAKPTTAKGSESKKLPRLRVPKTAAVVLQLDPEAKSQDADFCKLLRDAKAKIDVQEMGLEGRLRTRSSRVTGNRIFEISAKREEGITEASEKADVLAAAFSGAFPPGLVRVSRPEKLVDVRLSGFDETTTTTDIAEAVAKLGQCPSAQIKVGRITASGSVVVRCPVLVAKTLLKTRRVLVGWISARVALLPLRPARCSRCLGSDHGRGNCKSAEDRSSTCMRCGETGHKAAECTGEIRCCLCAEAGVSANHRIGTKNCPRPKKAVKEKPPEKSGKREITGMSVDERSSSSNLPDPPSEQVERAQSPKRYSLRLRFPNTKRPGAKSSKRAK</sequence>
<feature type="compositionally biased region" description="Polar residues" evidence="3">
    <location>
        <begin position="26"/>
        <end position="43"/>
    </location>
</feature>
<feature type="compositionally biased region" description="Basic and acidic residues" evidence="3">
    <location>
        <begin position="793"/>
        <end position="816"/>
    </location>
</feature>
<feature type="region of interest" description="Disordered" evidence="3">
    <location>
        <begin position="486"/>
        <end position="545"/>
    </location>
</feature>
<accession>A0ABD0SDX0</accession>
<proteinExistence type="predicted"/>